<proteinExistence type="predicted"/>
<dbReference type="Gene3D" id="3.50.50.60">
    <property type="entry name" value="FAD/NAD(P)-binding domain"/>
    <property type="match status" value="1"/>
</dbReference>
<dbReference type="Gene3D" id="3.30.70.1990">
    <property type="match status" value="1"/>
</dbReference>
<evidence type="ECO:0000313" key="2">
    <source>
        <dbReference type="EMBL" id="KYF94525.1"/>
    </source>
</evidence>
<comment type="caution">
    <text evidence="2">The sequence shown here is derived from an EMBL/GenBank/DDBJ whole genome shotgun (WGS) entry which is preliminary data.</text>
</comment>
<accession>A0A150SQ08</accession>
<dbReference type="PRINTS" id="PR00419">
    <property type="entry name" value="ADXRDTASE"/>
</dbReference>
<dbReference type="InterPro" id="IPR002937">
    <property type="entry name" value="Amino_oxidase"/>
</dbReference>
<protein>
    <recommendedName>
        <fullName evidence="1">Amine oxidase domain-containing protein</fullName>
    </recommendedName>
</protein>
<dbReference type="Gene3D" id="1.10.405.20">
    <property type="match status" value="1"/>
</dbReference>
<dbReference type="Pfam" id="PF01593">
    <property type="entry name" value="Amino_oxidase"/>
    <property type="match status" value="1"/>
</dbReference>
<dbReference type="SUPFAM" id="SSF51905">
    <property type="entry name" value="FAD/NAD(P)-binding domain"/>
    <property type="match status" value="1"/>
</dbReference>
<dbReference type="AlphaFoldDB" id="A0A150SQ08"/>
<dbReference type="InterPro" id="IPR036188">
    <property type="entry name" value="FAD/NAD-bd_sf"/>
</dbReference>
<dbReference type="PANTHER" id="PTHR42923">
    <property type="entry name" value="PROTOPORPHYRINOGEN OXIDASE"/>
    <property type="match status" value="1"/>
</dbReference>
<dbReference type="InterPro" id="IPR050464">
    <property type="entry name" value="Zeta_carotene_desat/Oxidored"/>
</dbReference>
<reference evidence="2 3" key="1">
    <citation type="submission" date="2014-02" db="EMBL/GenBank/DDBJ databases">
        <title>The small core and large imbalanced accessory genome model reveals a collaborative survival strategy of Sorangium cellulosum strains in nature.</title>
        <authorList>
            <person name="Han K."/>
            <person name="Peng R."/>
            <person name="Blom J."/>
            <person name="Li Y.-Z."/>
        </authorList>
    </citation>
    <scope>NUCLEOTIDE SEQUENCE [LARGE SCALE GENOMIC DNA]</scope>
    <source>
        <strain evidence="2 3">So0011-07</strain>
    </source>
</reference>
<dbReference type="Proteomes" id="UP000075635">
    <property type="component" value="Unassembled WGS sequence"/>
</dbReference>
<name>A0A150SQ08_SORCE</name>
<evidence type="ECO:0000313" key="3">
    <source>
        <dbReference type="Proteomes" id="UP000075635"/>
    </source>
</evidence>
<organism evidence="2 3">
    <name type="scientific">Sorangium cellulosum</name>
    <name type="common">Polyangium cellulosum</name>
    <dbReference type="NCBI Taxonomy" id="56"/>
    <lineage>
        <taxon>Bacteria</taxon>
        <taxon>Pseudomonadati</taxon>
        <taxon>Myxococcota</taxon>
        <taxon>Polyangia</taxon>
        <taxon>Polyangiales</taxon>
        <taxon>Polyangiaceae</taxon>
        <taxon>Sorangium</taxon>
    </lineage>
</organism>
<feature type="domain" description="Amine oxidase" evidence="1">
    <location>
        <begin position="29"/>
        <end position="307"/>
    </location>
</feature>
<sequence>MNVTRSSRGARARAGLEHLRVAVVGAGAAGLTAAHTLKKLGYRNVTVFEQGDSAGGKTLAFEHGGRSYALGAIWILRDYEVVNQLAVELGTSLQASRMKKMQVEADGRSLPLRDVAKVKYGAGALARSLLNYAKVRVRYAALFRPGYSGAAPALRVSFSEFAEAHGFAPLADLLRSFTAACGYGYYEEIPAQYILKVFNRFVTGVLRDAAREAVSPRISPGFLFPTEGMQRLWIKLASTLDVRLRSEVTRLARTAQGVELTVNGEVQTFDRVIVTTLLDQAATFMEFPADVARMIKELRTYRFVVSLLEIEGLERQNLLLLYENSWRRNMGRVLSIGSGYADANTFLTFQISDGSLRQEELDRLLEEDIARHGGEILRVITKKAWAYFPHFPRALLDKGVYERLEALQGKDGIYLAGSTMNFETLEDAARYARDLVIEHFSDQRAR</sequence>
<dbReference type="PANTHER" id="PTHR42923:SF17">
    <property type="entry name" value="AMINE OXIDASE DOMAIN-CONTAINING PROTEIN"/>
    <property type="match status" value="1"/>
</dbReference>
<gene>
    <name evidence="2" type="ORF">BE17_23035</name>
</gene>
<dbReference type="GO" id="GO:0016491">
    <property type="term" value="F:oxidoreductase activity"/>
    <property type="evidence" value="ECO:0007669"/>
    <property type="project" value="InterPro"/>
</dbReference>
<evidence type="ECO:0000259" key="1">
    <source>
        <dbReference type="Pfam" id="PF01593"/>
    </source>
</evidence>
<dbReference type="EMBL" id="JEMB01000727">
    <property type="protein sequence ID" value="KYF94525.1"/>
    <property type="molecule type" value="Genomic_DNA"/>
</dbReference>